<accession>A0ACC1RLF4</accession>
<evidence type="ECO:0000313" key="2">
    <source>
        <dbReference type="Proteomes" id="UP001148662"/>
    </source>
</evidence>
<dbReference type="EMBL" id="JANHOG010002794">
    <property type="protein sequence ID" value="KAJ3519900.1"/>
    <property type="molecule type" value="Genomic_DNA"/>
</dbReference>
<organism evidence="1 2">
    <name type="scientific">Phlebia brevispora</name>
    <dbReference type="NCBI Taxonomy" id="194682"/>
    <lineage>
        <taxon>Eukaryota</taxon>
        <taxon>Fungi</taxon>
        <taxon>Dikarya</taxon>
        <taxon>Basidiomycota</taxon>
        <taxon>Agaricomycotina</taxon>
        <taxon>Agaricomycetes</taxon>
        <taxon>Polyporales</taxon>
        <taxon>Meruliaceae</taxon>
        <taxon>Phlebia</taxon>
    </lineage>
</organism>
<proteinExistence type="predicted"/>
<reference evidence="1" key="1">
    <citation type="submission" date="2022-07" db="EMBL/GenBank/DDBJ databases">
        <title>Genome Sequence of Phlebia brevispora.</title>
        <authorList>
            <person name="Buettner E."/>
        </authorList>
    </citation>
    <scope>NUCLEOTIDE SEQUENCE</scope>
    <source>
        <strain evidence="1">MPL23</strain>
    </source>
</reference>
<comment type="caution">
    <text evidence="1">The sequence shown here is derived from an EMBL/GenBank/DDBJ whole genome shotgun (WGS) entry which is preliminary data.</text>
</comment>
<name>A0ACC1RLF4_9APHY</name>
<keyword evidence="2" id="KW-1185">Reference proteome</keyword>
<protein>
    <submittedName>
        <fullName evidence="1">Uncharacterized protein</fullName>
    </submittedName>
</protein>
<evidence type="ECO:0000313" key="1">
    <source>
        <dbReference type="EMBL" id="KAJ3519900.1"/>
    </source>
</evidence>
<gene>
    <name evidence="1" type="ORF">NM688_g9237</name>
</gene>
<sequence length="94" mass="10979">MAGSYLKVCSVYEIPPDQMLSYNIPELQHDHAIDRFNDLRANYYRYFRFNSRFAAVAISSLIVIPGICLYTFADQHDKWDWRGKKRGESLARSA</sequence>
<dbReference type="Proteomes" id="UP001148662">
    <property type="component" value="Unassembled WGS sequence"/>
</dbReference>